<feature type="region of interest" description="Disordered" evidence="2">
    <location>
        <begin position="289"/>
        <end position="343"/>
    </location>
</feature>
<feature type="non-terminal residue" evidence="3">
    <location>
        <position position="343"/>
    </location>
</feature>
<evidence type="ECO:0000313" key="3">
    <source>
        <dbReference type="EMBL" id="CAK0829626.1"/>
    </source>
</evidence>
<dbReference type="Proteomes" id="UP001189429">
    <property type="component" value="Unassembled WGS sequence"/>
</dbReference>
<organism evidence="3 4">
    <name type="scientific">Prorocentrum cordatum</name>
    <dbReference type="NCBI Taxonomy" id="2364126"/>
    <lineage>
        <taxon>Eukaryota</taxon>
        <taxon>Sar</taxon>
        <taxon>Alveolata</taxon>
        <taxon>Dinophyceae</taxon>
        <taxon>Prorocentrales</taxon>
        <taxon>Prorocentraceae</taxon>
        <taxon>Prorocentrum</taxon>
    </lineage>
</organism>
<dbReference type="EMBL" id="CAUYUJ010010546">
    <property type="protein sequence ID" value="CAK0829626.1"/>
    <property type="molecule type" value="Genomic_DNA"/>
</dbReference>
<feature type="compositionally biased region" description="Gly residues" evidence="2">
    <location>
        <begin position="1"/>
        <end position="21"/>
    </location>
</feature>
<feature type="region of interest" description="Disordered" evidence="2">
    <location>
        <begin position="1"/>
        <end position="34"/>
    </location>
</feature>
<dbReference type="Pfam" id="PF14753">
    <property type="entry name" value="FAM221"/>
    <property type="match status" value="2"/>
</dbReference>
<protein>
    <submittedName>
        <fullName evidence="3">Uncharacterized protein</fullName>
    </submittedName>
</protein>
<dbReference type="InterPro" id="IPR026755">
    <property type="entry name" value="Fam221a/b"/>
</dbReference>
<keyword evidence="4" id="KW-1185">Reference proteome</keyword>
<dbReference type="PANTHER" id="PTHR31214">
    <property type="entry name" value="PROTEIN FAM221A-RELATED"/>
    <property type="match status" value="1"/>
</dbReference>
<comment type="caution">
    <text evidence="3">The sequence shown here is derived from an EMBL/GenBank/DDBJ whole genome shotgun (WGS) entry which is preliminary data.</text>
</comment>
<sequence>MLSMGGGGARPPGGSGPGGRGQLARSPIAPFGGGVSKSERALVAGTDGSVAQVTASIQDAVQTYGPSPGAKKMMAAEQAAAEEAISTGLYGVWRNHSGRHDFCSRIGPRSRCFCGHDYSEHSWSRSRREPAPSCARCPCQCFRYVPRRPEEVGEGWLPRRRGFDVNIWRAKCKCQYGHDQHDPVTLACPGRGGKYTSAWQCVSCEGKWEDHESLWESEAERRAAGHPVGQAFMPLASTPGVREAVFREDGGGETLAALEAGQPRSYSLPHRPWPERSVRLMQAHCPNYGGASGSLEDAFPPRGGGRPPGGSLEDAFPPRGGGRPPGGSLEDAFPPRGGGRPPP</sequence>
<dbReference type="PANTHER" id="PTHR31214:SF3">
    <property type="entry name" value="PROTEIN FAM221B"/>
    <property type="match status" value="1"/>
</dbReference>
<reference evidence="3" key="1">
    <citation type="submission" date="2023-10" db="EMBL/GenBank/DDBJ databases">
        <authorList>
            <person name="Chen Y."/>
            <person name="Shah S."/>
            <person name="Dougan E. K."/>
            <person name="Thang M."/>
            <person name="Chan C."/>
        </authorList>
    </citation>
    <scope>NUCLEOTIDE SEQUENCE [LARGE SCALE GENOMIC DNA]</scope>
</reference>
<evidence type="ECO:0000256" key="1">
    <source>
        <dbReference type="ARBA" id="ARBA00011026"/>
    </source>
</evidence>
<name>A0ABN9SCA7_9DINO</name>
<accession>A0ABN9SCA7</accession>
<gene>
    <name evidence="3" type="ORF">PCOR1329_LOCUS28519</name>
</gene>
<proteinExistence type="inferred from homology"/>
<evidence type="ECO:0000256" key="2">
    <source>
        <dbReference type="SAM" id="MobiDB-lite"/>
    </source>
</evidence>
<evidence type="ECO:0000313" key="4">
    <source>
        <dbReference type="Proteomes" id="UP001189429"/>
    </source>
</evidence>
<comment type="similarity">
    <text evidence="1">Belongs to the FAM221 family.</text>
</comment>